<reference evidence="3" key="1">
    <citation type="submission" date="2015-09" db="EMBL/GenBank/DDBJ databases">
        <authorList>
            <consortium name="Pathogen Informatics"/>
        </authorList>
    </citation>
    <scope>NUCLEOTIDE SEQUENCE [LARGE SCALE GENOMIC DNA]</scope>
    <source>
        <strain evidence="3">Lake Konstanz</strain>
    </source>
</reference>
<evidence type="ECO:0000313" key="3">
    <source>
        <dbReference type="Proteomes" id="UP000051952"/>
    </source>
</evidence>
<dbReference type="NCBIfam" id="TIGR00756">
    <property type="entry name" value="PPR"/>
    <property type="match status" value="1"/>
</dbReference>
<proteinExistence type="predicted"/>
<dbReference type="EMBL" id="CYKH01000242">
    <property type="protein sequence ID" value="CUF12175.1"/>
    <property type="molecule type" value="Genomic_DNA"/>
</dbReference>
<feature type="region of interest" description="Disordered" evidence="1">
    <location>
        <begin position="188"/>
        <end position="222"/>
    </location>
</feature>
<dbReference type="Proteomes" id="UP000051952">
    <property type="component" value="Unassembled WGS sequence"/>
</dbReference>
<dbReference type="OrthoDB" id="185373at2759"/>
<feature type="region of interest" description="Disordered" evidence="1">
    <location>
        <begin position="675"/>
        <end position="695"/>
    </location>
</feature>
<evidence type="ECO:0000313" key="2">
    <source>
        <dbReference type="EMBL" id="CUF12175.1"/>
    </source>
</evidence>
<dbReference type="InterPro" id="IPR002885">
    <property type="entry name" value="PPR_rpt"/>
</dbReference>
<protein>
    <submittedName>
        <fullName evidence="2">Uncharacterized protein</fullName>
    </submittedName>
</protein>
<name>A0A0S4IQ65_BODSA</name>
<evidence type="ECO:0000256" key="1">
    <source>
        <dbReference type="SAM" id="MobiDB-lite"/>
    </source>
</evidence>
<dbReference type="AlphaFoldDB" id="A0A0S4IQ65"/>
<dbReference type="VEuPathDB" id="TriTrypDB:BSAL_59320"/>
<dbReference type="Gene3D" id="1.25.40.10">
    <property type="entry name" value="Tetratricopeptide repeat domain"/>
    <property type="match status" value="1"/>
</dbReference>
<keyword evidence="3" id="KW-1185">Reference proteome</keyword>
<organism evidence="2 3">
    <name type="scientific">Bodo saltans</name>
    <name type="common">Flagellated protozoan</name>
    <dbReference type="NCBI Taxonomy" id="75058"/>
    <lineage>
        <taxon>Eukaryota</taxon>
        <taxon>Discoba</taxon>
        <taxon>Euglenozoa</taxon>
        <taxon>Kinetoplastea</taxon>
        <taxon>Metakinetoplastina</taxon>
        <taxon>Eubodonida</taxon>
        <taxon>Bodonidae</taxon>
        <taxon>Bodo</taxon>
    </lineage>
</organism>
<dbReference type="OMA" id="SACERLM"/>
<accession>A0A0S4IQ65</accession>
<sequence>MPLHIANIPAAKRAALLLERQATSGLAGLTAFTNRQRNERLERFLLQQEAVGTWEASCAAVADAAQHGVQIHEENVQSAMKCCSLAGQSAAVQKLFYQGYQQLKLPKSTESELQFMESCGTTGDFAAAHRRMQFLMKRDQSPPPQSSSAASASPRLSDGVAVAHAKWAPKLSTQLVVAYLTAAQQGRNKVVTVADSSPRPAAKENDNASTQSRSDSDGRSGSRTTVPHFFFNVVAYLTAAQQGRDKVVTVADSSSRPTAKENDDASQQSRSDSDGRGSRTVPRDTATTSVAAWSVALSTFVQLRANPATRKNVTLTPQVLQQLSELADRGDQWEAAVKVVTGAAALHCLVPPESFDAAIHSTFRAKQHHVVVRLVERCLATRTPPSEASVRMALRSTEEVAASQSQLSLTSTVPLMAGFITSTDAASNNTTTTSGDAWALSLRLYQGLKDNGLALLPQTFEIPIRACSLSGKWDAAAKVLGDMKVAFGRRVPNHAYRLVLLSKIEHAPTFAVAQRLVQVPVLDQKSSATFLALLRCCVRLGEWDHFKRLRNEMKKLEVPESYETMKLQMLLALADGNPHGVVTRYTRWMQQTGFEKDRVVSDGTVPLHSDDFGIDDATLRLVVSACERLMKADKEQQEAGKLAGHRGRELHRLDPIVPIAHADALKRLSGGKDLLQAGTHAGSPPLHNQRNGGVGAPVVDAPLPSWLFRDADDVE</sequence>
<gene>
    <name evidence="2" type="ORF">BSAL_59320</name>
</gene>
<dbReference type="InterPro" id="IPR011990">
    <property type="entry name" value="TPR-like_helical_dom_sf"/>
</dbReference>
<feature type="region of interest" description="Disordered" evidence="1">
    <location>
        <begin position="248"/>
        <end position="285"/>
    </location>
</feature>